<accession>A0A6G1LEK8</accession>
<dbReference type="Proteomes" id="UP000799436">
    <property type="component" value="Unassembled WGS sequence"/>
</dbReference>
<dbReference type="EMBL" id="ML995820">
    <property type="protein sequence ID" value="KAF2771383.1"/>
    <property type="molecule type" value="Genomic_DNA"/>
</dbReference>
<proteinExistence type="predicted"/>
<evidence type="ECO:0000313" key="2">
    <source>
        <dbReference type="EMBL" id="KAF2771383.1"/>
    </source>
</evidence>
<dbReference type="AlphaFoldDB" id="A0A6G1LEK8"/>
<keyword evidence="3" id="KW-1185">Reference proteome</keyword>
<protein>
    <submittedName>
        <fullName evidence="2">Uncharacterized protein</fullName>
    </submittedName>
</protein>
<reference evidence="2" key="1">
    <citation type="journal article" date="2020" name="Stud. Mycol.">
        <title>101 Dothideomycetes genomes: a test case for predicting lifestyles and emergence of pathogens.</title>
        <authorList>
            <person name="Haridas S."/>
            <person name="Albert R."/>
            <person name="Binder M."/>
            <person name="Bloem J."/>
            <person name="Labutti K."/>
            <person name="Salamov A."/>
            <person name="Andreopoulos B."/>
            <person name="Baker S."/>
            <person name="Barry K."/>
            <person name="Bills G."/>
            <person name="Bluhm B."/>
            <person name="Cannon C."/>
            <person name="Castanera R."/>
            <person name="Culley D."/>
            <person name="Daum C."/>
            <person name="Ezra D."/>
            <person name="Gonzalez J."/>
            <person name="Henrissat B."/>
            <person name="Kuo A."/>
            <person name="Liang C."/>
            <person name="Lipzen A."/>
            <person name="Lutzoni F."/>
            <person name="Magnuson J."/>
            <person name="Mondo S."/>
            <person name="Nolan M."/>
            <person name="Ohm R."/>
            <person name="Pangilinan J."/>
            <person name="Park H.-J."/>
            <person name="Ramirez L."/>
            <person name="Alfaro M."/>
            <person name="Sun H."/>
            <person name="Tritt A."/>
            <person name="Yoshinaga Y."/>
            <person name="Zwiers L.-H."/>
            <person name="Turgeon B."/>
            <person name="Goodwin S."/>
            <person name="Spatafora J."/>
            <person name="Crous P."/>
            <person name="Grigoriev I."/>
        </authorList>
    </citation>
    <scope>NUCLEOTIDE SEQUENCE</scope>
    <source>
        <strain evidence="2">CBS 116005</strain>
    </source>
</reference>
<gene>
    <name evidence="2" type="ORF">EJ03DRAFT_325808</name>
</gene>
<name>A0A6G1LEK8_9PEZI</name>
<keyword evidence="1" id="KW-0732">Signal</keyword>
<sequence length="85" mass="9129">MKTMNLSSLLLLLSAASVQAGTCKKAVFGGVGECYPDNNERTAGANTQLCAPNSPCNVDKHHCTPNAQMVWNSELKKKYPRSNCA</sequence>
<evidence type="ECO:0000256" key="1">
    <source>
        <dbReference type="SAM" id="SignalP"/>
    </source>
</evidence>
<feature type="signal peptide" evidence="1">
    <location>
        <begin position="1"/>
        <end position="20"/>
    </location>
</feature>
<evidence type="ECO:0000313" key="3">
    <source>
        <dbReference type="Proteomes" id="UP000799436"/>
    </source>
</evidence>
<organism evidence="2 3">
    <name type="scientific">Teratosphaeria nubilosa</name>
    <dbReference type="NCBI Taxonomy" id="161662"/>
    <lineage>
        <taxon>Eukaryota</taxon>
        <taxon>Fungi</taxon>
        <taxon>Dikarya</taxon>
        <taxon>Ascomycota</taxon>
        <taxon>Pezizomycotina</taxon>
        <taxon>Dothideomycetes</taxon>
        <taxon>Dothideomycetidae</taxon>
        <taxon>Mycosphaerellales</taxon>
        <taxon>Teratosphaeriaceae</taxon>
        <taxon>Teratosphaeria</taxon>
    </lineage>
</organism>
<feature type="chain" id="PRO_5026135359" evidence="1">
    <location>
        <begin position="21"/>
        <end position="85"/>
    </location>
</feature>